<protein>
    <submittedName>
        <fullName evidence="2">Gremlin 1</fullName>
    </submittedName>
</protein>
<feature type="non-terminal residue" evidence="2">
    <location>
        <position position="1"/>
    </location>
</feature>
<evidence type="ECO:0000256" key="1">
    <source>
        <dbReference type="SAM" id="MobiDB-lite"/>
    </source>
</evidence>
<feature type="region of interest" description="Disordered" evidence="1">
    <location>
        <begin position="1"/>
        <end position="21"/>
    </location>
</feature>
<reference evidence="2" key="2">
    <citation type="submission" date="2016-06" db="EMBL/GenBank/DDBJ databases">
        <title>The genome of a short-lived fish provides insights into sex chromosome evolution and the genetic control of aging.</title>
        <authorList>
            <person name="Reichwald K."/>
            <person name="Felder M."/>
            <person name="Petzold A."/>
            <person name="Koch P."/>
            <person name="Groth M."/>
            <person name="Platzer M."/>
        </authorList>
    </citation>
    <scope>NUCLEOTIDE SEQUENCE</scope>
    <source>
        <tissue evidence="2">Brain</tissue>
    </source>
</reference>
<name>A0A1A8PHB2_9TELE</name>
<evidence type="ECO:0000313" key="2">
    <source>
        <dbReference type="EMBL" id="SBR80422.1"/>
    </source>
</evidence>
<dbReference type="AlphaFoldDB" id="A0A1A8PHB2"/>
<accession>A0A1A8PHB2</accession>
<sequence length="140" mass="15642">GLVQNAASQADDPRGGLRQPHHHQPLLLRTVQLLLYPQAHPQGGGRLPVLLLLQAEAIHHHDLYLKLSGPAAPYQEEAHPARQTVPLYLHRPGLNWSRALFLFLDTSVLRASVCLHLEMNSASKNLLERSPLAQKRKECI</sequence>
<dbReference type="EMBL" id="HAEH01006876">
    <property type="protein sequence ID" value="SBR80422.1"/>
    <property type="molecule type" value="Transcribed_RNA"/>
</dbReference>
<gene>
    <name evidence="2" type="primary">CU693366.1</name>
</gene>
<reference evidence="2" key="1">
    <citation type="submission" date="2016-05" db="EMBL/GenBank/DDBJ databases">
        <authorList>
            <person name="Lavstsen T."/>
            <person name="Jespersen J.S."/>
        </authorList>
    </citation>
    <scope>NUCLEOTIDE SEQUENCE</scope>
    <source>
        <tissue evidence="2">Brain</tissue>
    </source>
</reference>
<proteinExistence type="predicted"/>
<organism evidence="2">
    <name type="scientific">Nothobranchius rachovii</name>
    <name type="common">bluefin notho</name>
    <dbReference type="NCBI Taxonomy" id="451742"/>
    <lineage>
        <taxon>Eukaryota</taxon>
        <taxon>Metazoa</taxon>
        <taxon>Chordata</taxon>
        <taxon>Craniata</taxon>
        <taxon>Vertebrata</taxon>
        <taxon>Euteleostomi</taxon>
        <taxon>Actinopterygii</taxon>
        <taxon>Neopterygii</taxon>
        <taxon>Teleostei</taxon>
        <taxon>Neoteleostei</taxon>
        <taxon>Acanthomorphata</taxon>
        <taxon>Ovalentaria</taxon>
        <taxon>Atherinomorphae</taxon>
        <taxon>Cyprinodontiformes</taxon>
        <taxon>Nothobranchiidae</taxon>
        <taxon>Nothobranchius</taxon>
    </lineage>
</organism>